<evidence type="ECO:0000256" key="1">
    <source>
        <dbReference type="SAM" id="MobiDB-lite"/>
    </source>
</evidence>
<dbReference type="Proteomes" id="UP000694240">
    <property type="component" value="Chromosome 7"/>
</dbReference>
<sequence>MTPLLIITLQCDGDAHKRKKKKKKRERERNKRSAAGSSSSPVKARRRWICEGRFLLGFGILRSRCGASVFGGTGLGGGLLLMSGCNWVFARNFVFPPCLVVLLAVRRRREGRDWSFLLCDSSSVQRFAATAYLGVSIGSAASAFVVFYPHSLQIVSWILLVFTHLFGFPPVLLEGWFGRLRFAVQQDPLSLVSRVILD</sequence>
<keyword evidence="2" id="KW-0472">Membrane</keyword>
<feature type="region of interest" description="Disordered" evidence="1">
    <location>
        <begin position="13"/>
        <end position="40"/>
    </location>
</feature>
<dbReference type="EMBL" id="JAEFBK010000007">
    <property type="protein sequence ID" value="KAG7585971.1"/>
    <property type="molecule type" value="Genomic_DNA"/>
</dbReference>
<evidence type="ECO:0000313" key="3">
    <source>
        <dbReference type="EMBL" id="KAG7585971.1"/>
    </source>
</evidence>
<accession>A0A8T2BQQ7</accession>
<keyword evidence="4" id="KW-1185">Reference proteome</keyword>
<feature type="compositionally biased region" description="Basic residues" evidence="1">
    <location>
        <begin position="16"/>
        <end position="32"/>
    </location>
</feature>
<keyword evidence="2" id="KW-0812">Transmembrane</keyword>
<organism evidence="3 4">
    <name type="scientific">Arabidopsis thaliana x Arabidopsis arenosa</name>
    <dbReference type="NCBI Taxonomy" id="1240361"/>
    <lineage>
        <taxon>Eukaryota</taxon>
        <taxon>Viridiplantae</taxon>
        <taxon>Streptophyta</taxon>
        <taxon>Embryophyta</taxon>
        <taxon>Tracheophyta</taxon>
        <taxon>Spermatophyta</taxon>
        <taxon>Magnoliopsida</taxon>
        <taxon>eudicotyledons</taxon>
        <taxon>Gunneridae</taxon>
        <taxon>Pentapetalae</taxon>
        <taxon>rosids</taxon>
        <taxon>malvids</taxon>
        <taxon>Brassicales</taxon>
        <taxon>Brassicaceae</taxon>
        <taxon>Camelineae</taxon>
        <taxon>Arabidopsis</taxon>
    </lineage>
</organism>
<gene>
    <name evidence="3" type="ORF">ISN45_Aa02g013170</name>
</gene>
<evidence type="ECO:0000313" key="4">
    <source>
        <dbReference type="Proteomes" id="UP000694240"/>
    </source>
</evidence>
<feature type="transmembrane region" description="Helical" evidence="2">
    <location>
        <begin position="127"/>
        <end position="148"/>
    </location>
</feature>
<feature type="transmembrane region" description="Helical" evidence="2">
    <location>
        <begin position="88"/>
        <end position="106"/>
    </location>
</feature>
<proteinExistence type="predicted"/>
<evidence type="ECO:0008006" key="5">
    <source>
        <dbReference type="Google" id="ProtNLM"/>
    </source>
</evidence>
<protein>
    <recommendedName>
        <fullName evidence="5">Transmembrane protein</fullName>
    </recommendedName>
</protein>
<evidence type="ECO:0000256" key="2">
    <source>
        <dbReference type="SAM" id="Phobius"/>
    </source>
</evidence>
<keyword evidence="2" id="KW-1133">Transmembrane helix</keyword>
<reference evidence="3 4" key="1">
    <citation type="submission" date="2020-12" db="EMBL/GenBank/DDBJ databases">
        <title>Concerted genomic and epigenomic changes stabilize Arabidopsis allopolyploids.</title>
        <authorList>
            <person name="Chen Z."/>
        </authorList>
    </citation>
    <scope>NUCLEOTIDE SEQUENCE [LARGE SCALE GENOMIC DNA]</scope>
    <source>
        <strain evidence="3">Allo738</strain>
        <tissue evidence="3">Leaf</tissue>
    </source>
</reference>
<feature type="transmembrane region" description="Helical" evidence="2">
    <location>
        <begin position="154"/>
        <end position="173"/>
    </location>
</feature>
<comment type="caution">
    <text evidence="3">The sequence shown here is derived from an EMBL/GenBank/DDBJ whole genome shotgun (WGS) entry which is preliminary data.</text>
</comment>
<name>A0A8T2BQQ7_9BRAS</name>
<dbReference type="AlphaFoldDB" id="A0A8T2BQQ7"/>